<reference evidence="2" key="1">
    <citation type="journal article" date="2011" name="Nat. Commun.">
        <title>Effector diversification within compartments of the Leptosphaeria maculans genome affected by Repeat-Induced Point mutations.</title>
        <authorList>
            <person name="Rouxel T."/>
            <person name="Grandaubert J."/>
            <person name="Hane J.K."/>
            <person name="Hoede C."/>
            <person name="van de Wouw A.P."/>
            <person name="Couloux A."/>
            <person name="Dominguez V."/>
            <person name="Anthouard V."/>
            <person name="Bally P."/>
            <person name="Bourras S."/>
            <person name="Cozijnsen A.J."/>
            <person name="Ciuffetti L.M."/>
            <person name="Degrave A."/>
            <person name="Dilmaghani A."/>
            <person name="Duret L."/>
            <person name="Fudal I."/>
            <person name="Goodwin S.B."/>
            <person name="Gout L."/>
            <person name="Glaser N."/>
            <person name="Linglin J."/>
            <person name="Kema G.H.J."/>
            <person name="Lapalu N."/>
            <person name="Lawrence C.B."/>
            <person name="May K."/>
            <person name="Meyer M."/>
            <person name="Ollivier B."/>
            <person name="Poulain J."/>
            <person name="Schoch C.L."/>
            <person name="Simon A."/>
            <person name="Spatafora J.W."/>
            <person name="Stachowiak A."/>
            <person name="Turgeon B.G."/>
            <person name="Tyler B.M."/>
            <person name="Vincent D."/>
            <person name="Weissenbach J."/>
            <person name="Amselem J."/>
            <person name="Quesneville H."/>
            <person name="Oliver R.P."/>
            <person name="Wincker P."/>
            <person name="Balesdent M.-H."/>
            <person name="Howlett B.J."/>
        </authorList>
    </citation>
    <scope>NUCLEOTIDE SEQUENCE [LARGE SCALE GENOMIC DNA]</scope>
    <source>
        <strain evidence="2">JN3 / isolate v23.1.3 / race Av1-4-5-6-7-8</strain>
    </source>
</reference>
<dbReference type="OMA" id="QARFLWR"/>
<dbReference type="SUPFAM" id="SSF56281">
    <property type="entry name" value="Metallo-hydrolase/oxidoreductase"/>
    <property type="match status" value="1"/>
</dbReference>
<dbReference type="OrthoDB" id="3481168at2759"/>
<keyword evidence="2" id="KW-1185">Reference proteome</keyword>
<evidence type="ECO:0008006" key="3">
    <source>
        <dbReference type="Google" id="ProtNLM"/>
    </source>
</evidence>
<protein>
    <recommendedName>
        <fullName evidence="3">Metallo-beta-lactamase domain-containing protein</fullName>
    </recommendedName>
</protein>
<dbReference type="eggNOG" id="ENOG502SX07">
    <property type="taxonomic scope" value="Eukaryota"/>
</dbReference>
<gene>
    <name evidence="1" type="ORF">LEMA_P023930.1</name>
</gene>
<sequence>MVNGSNLLQAYGDLGQTNMQAPFDAKLTANFNVCAGSCLFDICSSDSETHARLITFPTMFSDVAGGDVTPIYYAQRLSVCKKRQVQINTTFGPYSRVLMSARSLKAANWYGLISFLVTRSNVLRIILIPKMVVSRKLIALAISCLPLQVTAHVHARQNEQPPADLLDRAIAALGINGNTTIQTIRVGGSQYRQRSVVQSASLKDTDSVVIPYGSQRLTYDYTGDALIQRVDSVHGLGWLMAFARPNLEPMDYSIVVRGGNNGFAAVVNGSYSVFAPTAPPEGLLDGYIAQVMIHDSYRWNPLLLQQIKNANNFTLRYETIEHALRMPAVHDQTTGLSVLIDPDTYLPHVIRAYENHLFFGESTNDLRVYDYNSYDGVMIPRKYKVIYNNDRFITDFLANDIAVNPQLEAGFFDAPNNITERNIPIEDPMATAQIVEQRASYIYFGRSNPTVADLSVTQPFPELPGVWVARLPENFRYRQILLEMDDHVIALDAPLDASALVIEWAEKTLGKPVKQVWPTHHHHDHSYGVSTYAQAGAEVVVVDFAQEYYAKVPGIKFDTYSLGKPYVAETKTFRATMIHIEGAMHAVDHSFMIITPPCPTLNSTTLIFDADHLVNVDLLPTANEAGQLEQFLQELAKHKVAKNAFLVPVHGSMSNMTALYDAQGYRYPNFTPLDFVYKKKECSA</sequence>
<dbReference type="InParanoid" id="E4ZX31"/>
<dbReference type="AlphaFoldDB" id="E4ZX31"/>
<dbReference type="InterPro" id="IPR036866">
    <property type="entry name" value="RibonucZ/Hydroxyglut_hydro"/>
</dbReference>
<organism evidence="2">
    <name type="scientific">Leptosphaeria maculans (strain JN3 / isolate v23.1.3 / race Av1-4-5-6-7-8)</name>
    <name type="common">Blackleg fungus</name>
    <name type="synonym">Phoma lingam</name>
    <dbReference type="NCBI Taxonomy" id="985895"/>
    <lineage>
        <taxon>Eukaryota</taxon>
        <taxon>Fungi</taxon>
        <taxon>Dikarya</taxon>
        <taxon>Ascomycota</taxon>
        <taxon>Pezizomycotina</taxon>
        <taxon>Dothideomycetes</taxon>
        <taxon>Pleosporomycetidae</taxon>
        <taxon>Pleosporales</taxon>
        <taxon>Pleosporineae</taxon>
        <taxon>Leptosphaeriaceae</taxon>
        <taxon>Plenodomus</taxon>
        <taxon>Plenodomus lingam/Leptosphaeria maculans species complex</taxon>
    </lineage>
</organism>
<proteinExistence type="predicted"/>
<dbReference type="GeneID" id="13281576"/>
<name>E4ZX31_LEPMJ</name>
<dbReference type="HOGENOM" id="CLU_025636_1_0_1"/>
<evidence type="ECO:0000313" key="2">
    <source>
        <dbReference type="Proteomes" id="UP000002668"/>
    </source>
</evidence>
<dbReference type="VEuPathDB" id="FungiDB:LEMA_P023930.1"/>
<dbReference type="Proteomes" id="UP000002668">
    <property type="component" value="Genome"/>
</dbReference>
<dbReference type="Gene3D" id="3.60.15.10">
    <property type="entry name" value="Ribonuclease Z/Hydroxyacylglutathione hydrolase-like"/>
    <property type="match status" value="1"/>
</dbReference>
<accession>E4ZX31</accession>
<evidence type="ECO:0000313" key="1">
    <source>
        <dbReference type="EMBL" id="CBX95241.1"/>
    </source>
</evidence>
<dbReference type="EMBL" id="FP929127">
    <property type="protein sequence ID" value="CBX95241.1"/>
    <property type="molecule type" value="Genomic_DNA"/>
</dbReference>